<feature type="coiled-coil region" evidence="1">
    <location>
        <begin position="11"/>
        <end position="38"/>
    </location>
</feature>
<sequence length="69" mass="8035">MKGIYFGSDNDSIINNKILNLRDEIKELKQKYDSNCDELIKSQDTVRTLTTHINELYVLINNMQSKGKE</sequence>
<accession>A0A6J5S2U9</accession>
<dbReference type="EMBL" id="LR797316">
    <property type="protein sequence ID" value="CAB4203043.1"/>
    <property type="molecule type" value="Genomic_DNA"/>
</dbReference>
<protein>
    <submittedName>
        <fullName evidence="2">Uncharacterized protein</fullName>
    </submittedName>
</protein>
<reference evidence="2" key="1">
    <citation type="submission" date="2020-05" db="EMBL/GenBank/DDBJ databases">
        <authorList>
            <person name="Chiriac C."/>
            <person name="Salcher M."/>
            <person name="Ghai R."/>
            <person name="Kavagutti S V."/>
        </authorList>
    </citation>
    <scope>NUCLEOTIDE SEQUENCE</scope>
</reference>
<organism evidence="2">
    <name type="scientific">uncultured Caudovirales phage</name>
    <dbReference type="NCBI Taxonomy" id="2100421"/>
    <lineage>
        <taxon>Viruses</taxon>
        <taxon>Duplodnaviria</taxon>
        <taxon>Heunggongvirae</taxon>
        <taxon>Uroviricota</taxon>
        <taxon>Caudoviricetes</taxon>
        <taxon>Peduoviridae</taxon>
        <taxon>Maltschvirus</taxon>
        <taxon>Maltschvirus maltsch</taxon>
    </lineage>
</organism>
<name>A0A6J5S2U9_9CAUD</name>
<gene>
    <name evidence="2" type="ORF">UFOVP1365_35</name>
</gene>
<evidence type="ECO:0000313" key="2">
    <source>
        <dbReference type="EMBL" id="CAB4203043.1"/>
    </source>
</evidence>
<evidence type="ECO:0000256" key="1">
    <source>
        <dbReference type="SAM" id="Coils"/>
    </source>
</evidence>
<proteinExistence type="predicted"/>
<keyword evidence="1" id="KW-0175">Coiled coil</keyword>